<dbReference type="SUPFAM" id="SSF48452">
    <property type="entry name" value="TPR-like"/>
    <property type="match status" value="2"/>
</dbReference>
<feature type="domain" description="Anaphase-promoting complex subunit 5" evidence="1">
    <location>
        <begin position="606"/>
        <end position="640"/>
    </location>
</feature>
<dbReference type="Pfam" id="PF12862">
    <property type="entry name" value="ANAPC5"/>
    <property type="match status" value="2"/>
</dbReference>
<protein>
    <recommendedName>
        <fullName evidence="1">Anaphase-promoting complex subunit 5 domain-containing protein</fullName>
    </recommendedName>
</protein>
<accession>A0A327ZQ63</accession>
<dbReference type="InterPro" id="IPR026000">
    <property type="entry name" value="Apc5_dom"/>
</dbReference>
<dbReference type="AlphaFoldDB" id="A0A327ZQ63"/>
<evidence type="ECO:0000259" key="1">
    <source>
        <dbReference type="Pfam" id="PF12862"/>
    </source>
</evidence>
<evidence type="ECO:0000313" key="3">
    <source>
        <dbReference type="Proteomes" id="UP000249341"/>
    </source>
</evidence>
<reference evidence="2 3" key="1">
    <citation type="submission" date="2018-06" db="EMBL/GenBank/DDBJ databases">
        <title>Genomic Encyclopedia of Type Strains, Phase III (KMG-III): the genomes of soil and plant-associated and newly described type strains.</title>
        <authorList>
            <person name="Whitman W."/>
        </authorList>
    </citation>
    <scope>NUCLEOTIDE SEQUENCE [LARGE SCALE GENOMIC DNA]</scope>
    <source>
        <strain evidence="2 3">CGMCC 4.7090</strain>
    </source>
</reference>
<keyword evidence="3" id="KW-1185">Reference proteome</keyword>
<evidence type="ECO:0000313" key="2">
    <source>
        <dbReference type="EMBL" id="RAK42968.1"/>
    </source>
</evidence>
<dbReference type="InterPro" id="IPR011990">
    <property type="entry name" value="TPR-like_helical_dom_sf"/>
</dbReference>
<proteinExistence type="predicted"/>
<dbReference type="Gene3D" id="1.25.40.10">
    <property type="entry name" value="Tetratricopeptide repeat domain"/>
    <property type="match status" value="2"/>
</dbReference>
<dbReference type="EMBL" id="QLMJ01000001">
    <property type="protein sequence ID" value="RAK42968.1"/>
    <property type="molecule type" value="Genomic_DNA"/>
</dbReference>
<name>A0A327ZQ63_9ACTN</name>
<feature type="domain" description="Anaphase-promoting complex subunit 5" evidence="1">
    <location>
        <begin position="568"/>
        <end position="590"/>
    </location>
</feature>
<comment type="caution">
    <text evidence="2">The sequence shown here is derived from an EMBL/GenBank/DDBJ whole genome shotgun (WGS) entry which is preliminary data.</text>
</comment>
<gene>
    <name evidence="2" type="ORF">B0I29_10198</name>
</gene>
<sequence>MSPISLTGFSNESREASFIEAASAFSVALGFPADERPLPANIADQMYSSPLTLHMAALAAVLSSSENAEQPIDISRYLLLHEQRRWNSLSDVGTVRTLVMLATLFGPMHTRETARELILAAGIADGTAEADRLLRDHHYLYPSEQHLSPLRPDRFAEDFIGWHLSRSRVVLDDLAKLLIAAPPAPSTDSLRQAMIVLANAARHPSVRDLLERVVRVRPELAEQSSEVLLAVTNHLSFPTAAIIAFRGNILVESTHARHQLIQRVVREFPSTADASVNRSKLRLLGDSFTDCGEYHEAAEIYGGLVQRLREDADAGSLEELVELADLLNRYAQAVAARGSEADALEIMNEAVDLLQVQSESDMGDLILDYKEILARSLSNRCNALAGAGNLHAALADAEEAAILFQELADDDPEVFVNVLLRSRARIAQTLHELGRFEEADKIDQGVVDALRPLYVDDPKNHRSDLAYILYNHGVSVARLGDSERAVVILAESAELYRHLAKHIPLRFLDELGRCLFTLSNALDESNRARDMVKVLREQLTVQRKLNQLAARPDNRLLAITLSELGQQLAMLGENEQARPALIEAATVAKELISSNDSAAALIASQSLISLSIVFRDLGCGNEAIGAAREAVEVSRDCGDGSDFDSDRHEFCLSLLAEMLEIFKHAAQS</sequence>
<dbReference type="Proteomes" id="UP000249341">
    <property type="component" value="Unassembled WGS sequence"/>
</dbReference>
<organism evidence="2 3">
    <name type="scientific">Actinoplanes lutulentus</name>
    <dbReference type="NCBI Taxonomy" id="1287878"/>
    <lineage>
        <taxon>Bacteria</taxon>
        <taxon>Bacillati</taxon>
        <taxon>Actinomycetota</taxon>
        <taxon>Actinomycetes</taxon>
        <taxon>Micromonosporales</taxon>
        <taxon>Micromonosporaceae</taxon>
        <taxon>Actinoplanes</taxon>
    </lineage>
</organism>